<protein>
    <submittedName>
        <fullName evidence="1">Red chlorophyll catabolite reductase (RCC reductase)</fullName>
    </submittedName>
</protein>
<dbReference type="PATRIC" id="fig|56107.3.peg.674"/>
<reference evidence="1 2" key="1">
    <citation type="submission" date="2012-06" db="EMBL/GenBank/DDBJ databases">
        <title>Finished chromosome of genome of Cylindrospermum stagnale PCC 7417.</title>
        <authorList>
            <consortium name="US DOE Joint Genome Institute"/>
            <person name="Gugger M."/>
            <person name="Coursin T."/>
            <person name="Rippka R."/>
            <person name="Tandeau De Marsac N."/>
            <person name="Huntemann M."/>
            <person name="Wei C.-L."/>
            <person name="Han J."/>
            <person name="Detter J.C."/>
            <person name="Han C."/>
            <person name="Tapia R."/>
            <person name="Chen A."/>
            <person name="Kyrpides N."/>
            <person name="Mavromatis K."/>
            <person name="Markowitz V."/>
            <person name="Szeto E."/>
            <person name="Ivanova N."/>
            <person name="Pagani I."/>
            <person name="Pati A."/>
            <person name="Goodwin L."/>
            <person name="Nordberg H.P."/>
            <person name="Cantor M.N."/>
            <person name="Hua S.X."/>
            <person name="Woyke T."/>
            <person name="Kerfeld C.A."/>
        </authorList>
    </citation>
    <scope>NUCLEOTIDE SEQUENCE [LARGE SCALE GENOMIC DNA]</scope>
    <source>
        <strain evidence="1 2">PCC 7417</strain>
    </source>
</reference>
<dbReference type="PANTHER" id="PTHR34685">
    <property type="entry name" value="RED CHLOROPHYLL CATABOLITE REDUCTASE, CHLOROPLASTIC"/>
    <property type="match status" value="1"/>
</dbReference>
<dbReference type="GO" id="GO:0051743">
    <property type="term" value="F:red chlorophyll catabolite reductase activity"/>
    <property type="evidence" value="ECO:0007669"/>
    <property type="project" value="InterPro"/>
</dbReference>
<dbReference type="RefSeq" id="WP_015206190.1">
    <property type="nucleotide sequence ID" value="NC_019757.1"/>
</dbReference>
<dbReference type="PANTHER" id="PTHR34685:SF2">
    <property type="entry name" value="RED CHLOROPHYLL CATABOLITE REDUCTASE, CHLOROPLASTIC"/>
    <property type="match status" value="1"/>
</dbReference>
<name>K9WRU2_9NOST</name>
<accession>K9WRU2</accession>
<dbReference type="STRING" id="56107.Cylst_0600"/>
<dbReference type="InterPro" id="IPR009439">
    <property type="entry name" value="RCC_reductase"/>
</dbReference>
<evidence type="ECO:0000313" key="1">
    <source>
        <dbReference type="EMBL" id="AFZ22933.1"/>
    </source>
</evidence>
<keyword evidence="2" id="KW-1185">Reference proteome</keyword>
<sequence>MLEQQPDPNIFQQLWTITNELRQKLEARFSLNPESSTQDLREYSSLDGKIRGSLTAFSGEEIDWLVHSWLGNPEKLNFNTMRLTTWLGPHIKVPHLAFEFGTVPNLFFYMDYIPRIEMLTDLDYLERYYEPVNQTFLKLQADQRLVPFTSKSVYVRLFQSPISLCYTSAPSEDALELTRTVAHEMLDRWLIWVEEAEPVPSQAREALAARDFWLRRTSAEADPGNKLAVQLLGGELTDKLVRSLWGGIKLGGGPSYPMN</sequence>
<dbReference type="HOGENOM" id="CLU_1045539_0_0_3"/>
<organism evidence="1 2">
    <name type="scientific">Cylindrospermum stagnale PCC 7417</name>
    <dbReference type="NCBI Taxonomy" id="56107"/>
    <lineage>
        <taxon>Bacteria</taxon>
        <taxon>Bacillati</taxon>
        <taxon>Cyanobacteriota</taxon>
        <taxon>Cyanophyceae</taxon>
        <taxon>Nostocales</taxon>
        <taxon>Nostocaceae</taxon>
        <taxon>Cylindrospermum</taxon>
    </lineage>
</organism>
<evidence type="ECO:0000313" key="2">
    <source>
        <dbReference type="Proteomes" id="UP000010475"/>
    </source>
</evidence>
<dbReference type="EMBL" id="CP003642">
    <property type="protein sequence ID" value="AFZ22933.1"/>
    <property type="molecule type" value="Genomic_DNA"/>
</dbReference>
<dbReference type="KEGG" id="csg:Cylst_0600"/>
<proteinExistence type="predicted"/>
<gene>
    <name evidence="1" type="ORF">Cylst_0600</name>
</gene>
<dbReference type="Pfam" id="PF06405">
    <property type="entry name" value="RCC_reductase"/>
    <property type="match status" value="1"/>
</dbReference>
<dbReference type="AlphaFoldDB" id="K9WRU2"/>
<dbReference type="eggNOG" id="ENOG502ZBVE">
    <property type="taxonomic scope" value="Bacteria"/>
</dbReference>
<dbReference type="Proteomes" id="UP000010475">
    <property type="component" value="Chromosome"/>
</dbReference>
<dbReference type="Gene3D" id="3.40.1500.20">
    <property type="match status" value="1"/>
</dbReference>
<dbReference type="OrthoDB" id="6397580at2"/>